<evidence type="ECO:0000256" key="2">
    <source>
        <dbReference type="ARBA" id="ARBA00005833"/>
    </source>
</evidence>
<dbReference type="PANTHER" id="PTHR10742:SF342">
    <property type="entry name" value="AMINE OXIDASE"/>
    <property type="match status" value="1"/>
</dbReference>
<evidence type="ECO:0000256" key="6">
    <source>
        <dbReference type="ARBA" id="ARBA00047321"/>
    </source>
</evidence>
<feature type="domain" description="Amine oxidase" evidence="7">
    <location>
        <begin position="60"/>
        <end position="512"/>
    </location>
</feature>
<keyword evidence="5" id="KW-0073">Auxin biosynthesis</keyword>
<dbReference type="SUPFAM" id="SSF54373">
    <property type="entry name" value="FAD-linked reductases, C-terminal domain"/>
    <property type="match status" value="1"/>
</dbReference>
<accession>A0A7G8BCE7</accession>
<evidence type="ECO:0000256" key="1">
    <source>
        <dbReference type="ARBA" id="ARBA00004814"/>
    </source>
</evidence>
<dbReference type="Gene3D" id="3.90.660.10">
    <property type="match status" value="1"/>
</dbReference>
<dbReference type="GO" id="GO:0009851">
    <property type="term" value="P:auxin biosynthetic process"/>
    <property type="evidence" value="ECO:0007669"/>
    <property type="project" value="UniProtKB-KW"/>
</dbReference>
<dbReference type="GO" id="GO:0001716">
    <property type="term" value="F:L-amino-acid oxidase activity"/>
    <property type="evidence" value="ECO:0007669"/>
    <property type="project" value="TreeGrafter"/>
</dbReference>
<dbReference type="InterPro" id="IPR002937">
    <property type="entry name" value="Amino_oxidase"/>
</dbReference>
<dbReference type="InterPro" id="IPR036188">
    <property type="entry name" value="FAD/NAD-bd_sf"/>
</dbReference>
<dbReference type="AlphaFoldDB" id="A0A7G8BCE7"/>
<keyword evidence="9" id="KW-1185">Reference proteome</keyword>
<evidence type="ECO:0000256" key="4">
    <source>
        <dbReference type="ARBA" id="ARBA00017871"/>
    </source>
</evidence>
<dbReference type="Gene3D" id="1.20.1440.240">
    <property type="match status" value="1"/>
</dbReference>
<dbReference type="PANTHER" id="PTHR10742">
    <property type="entry name" value="FLAVIN MONOAMINE OXIDASE"/>
    <property type="match status" value="1"/>
</dbReference>
<organism evidence="8 9">
    <name type="scientific">Alloacidobacterium dinghuense</name>
    <dbReference type="NCBI Taxonomy" id="2763107"/>
    <lineage>
        <taxon>Bacteria</taxon>
        <taxon>Pseudomonadati</taxon>
        <taxon>Acidobacteriota</taxon>
        <taxon>Terriglobia</taxon>
        <taxon>Terriglobales</taxon>
        <taxon>Acidobacteriaceae</taxon>
        <taxon>Alloacidobacterium</taxon>
    </lineage>
</organism>
<proteinExistence type="inferred from homology"/>
<evidence type="ECO:0000256" key="5">
    <source>
        <dbReference type="ARBA" id="ARBA00023070"/>
    </source>
</evidence>
<dbReference type="Gene3D" id="3.50.50.60">
    <property type="entry name" value="FAD/NAD(P)-binding domain"/>
    <property type="match status" value="1"/>
</dbReference>
<evidence type="ECO:0000256" key="3">
    <source>
        <dbReference type="ARBA" id="ARBA00012535"/>
    </source>
</evidence>
<protein>
    <recommendedName>
        <fullName evidence="4">Tryptophan 2-monooxygenase</fullName>
        <ecNumber evidence="3">1.13.12.3</ecNumber>
    </recommendedName>
</protein>
<dbReference type="GO" id="GO:0009063">
    <property type="term" value="P:amino acid catabolic process"/>
    <property type="evidence" value="ECO:0007669"/>
    <property type="project" value="TreeGrafter"/>
</dbReference>
<dbReference type="EMBL" id="CP060394">
    <property type="protein sequence ID" value="QNI30217.1"/>
    <property type="molecule type" value="Genomic_DNA"/>
</dbReference>
<reference evidence="8 9" key="1">
    <citation type="submission" date="2020-08" db="EMBL/GenBank/DDBJ databases">
        <title>Edaphobacter telluris sp. nov. and Acidobacterium dinghuensis sp. nov., two acidobacteria isolated from forest soil.</title>
        <authorList>
            <person name="Fu J."/>
            <person name="Qiu L."/>
        </authorList>
    </citation>
    <scope>NUCLEOTIDE SEQUENCE [LARGE SCALE GENOMIC DNA]</scope>
    <source>
        <strain evidence="8">4Y35</strain>
    </source>
</reference>
<dbReference type="InterPro" id="IPR006311">
    <property type="entry name" value="TAT_signal"/>
</dbReference>
<comment type="catalytic activity">
    <reaction evidence="6">
        <text>L-tryptophan + O2 = indole-3-acetamide + CO2 + H2O</text>
        <dbReference type="Rhea" id="RHEA:16165"/>
        <dbReference type="ChEBI" id="CHEBI:15377"/>
        <dbReference type="ChEBI" id="CHEBI:15379"/>
        <dbReference type="ChEBI" id="CHEBI:16031"/>
        <dbReference type="ChEBI" id="CHEBI:16526"/>
        <dbReference type="ChEBI" id="CHEBI:57912"/>
        <dbReference type="EC" id="1.13.12.3"/>
    </reaction>
</comment>
<dbReference type="Proteomes" id="UP000515312">
    <property type="component" value="Chromosome"/>
</dbReference>
<evidence type="ECO:0000313" key="8">
    <source>
        <dbReference type="EMBL" id="QNI30217.1"/>
    </source>
</evidence>
<sequence>MTWTRRTFLGRVAAAAGYRAMYTAMQALGLLATTSEASPLPDLPPNFGAGKKVIILGGGIAGLVSAYELRKAGFTCTILEARERPGGRNWSVRNGCKVEFTDGAVQTCDWEEGHYLNVGPARLPSIHRVMIEYCEDLGVPLEVEINTSRSTLMQADTLNGGKPVEQRQVVNDTRGYISELLAKSIDQHGLDKLLDKEDTQRMLDFLQTYGDLTNDYSYKGSQRSGFVVSPGAGPDEEKWHQPLSLHELLVSDFSTGELYEEQIDWQATMFQPIGGMDRIPYAFAKSLGDIVQYRCVVKKVGKSSSGVKVEYANAGSSQEIEADYCICTLPLTILRTLDIDCALEKKQAFKGMKLASLYKIGWEAPRFWEKQYNIYGGISFPKQTVDLVWYPSNGLFTKTGIILSGFNFEQKDFADGSPTAFGALSTQGKLDASRAAVEVLHPGHGRSLTKPIYVSWQKIPYSLGCLAMNMMPDTKPAYNELNKPDGRIYFAGDYLSHIVGWQEGAALSAHRAIHGIAEQMRSS</sequence>
<evidence type="ECO:0000259" key="7">
    <source>
        <dbReference type="Pfam" id="PF01593"/>
    </source>
</evidence>
<dbReference type="EC" id="1.13.12.3" evidence="3"/>
<comment type="pathway">
    <text evidence="1">Plant hormone metabolism; auxin biosynthesis.</text>
</comment>
<dbReference type="SUPFAM" id="SSF51905">
    <property type="entry name" value="FAD/NAD(P)-binding domain"/>
    <property type="match status" value="1"/>
</dbReference>
<dbReference type="InterPro" id="IPR050281">
    <property type="entry name" value="Flavin_monoamine_oxidase"/>
</dbReference>
<evidence type="ECO:0000313" key="9">
    <source>
        <dbReference type="Proteomes" id="UP000515312"/>
    </source>
</evidence>
<dbReference type="KEGG" id="adin:H7849_13560"/>
<comment type="similarity">
    <text evidence="2">Belongs to the tryptophan 2-monooxygenase family.</text>
</comment>
<dbReference type="Pfam" id="PF01593">
    <property type="entry name" value="Amino_oxidase"/>
    <property type="match status" value="1"/>
</dbReference>
<name>A0A7G8BCE7_9BACT</name>
<dbReference type="RefSeq" id="WP_186739932.1">
    <property type="nucleotide sequence ID" value="NZ_CP060394.1"/>
</dbReference>
<dbReference type="GO" id="GO:0050361">
    <property type="term" value="F:tryptophan 2-monooxygenase activity"/>
    <property type="evidence" value="ECO:0007669"/>
    <property type="project" value="UniProtKB-EC"/>
</dbReference>
<gene>
    <name evidence="8" type="ORF">H7849_13560</name>
</gene>
<dbReference type="PROSITE" id="PS51318">
    <property type="entry name" value="TAT"/>
    <property type="match status" value="1"/>
</dbReference>